<protein>
    <submittedName>
        <fullName evidence="2">Alpha-mannosidase ic</fullName>
        <ecNumber evidence="2">3.2.1.113</ecNumber>
        <ecNumber evidence="2">3.2.1.24</ecNumber>
    </submittedName>
</protein>
<dbReference type="Proteomes" id="UP000249619">
    <property type="component" value="Unassembled WGS sequence"/>
</dbReference>
<organism evidence="2 3">
    <name type="scientific">Stemphylium lycopersici</name>
    <name type="common">Tomato gray leaf spot disease fungus</name>
    <name type="synonym">Thyrospora lycopersici</name>
    <dbReference type="NCBI Taxonomy" id="183478"/>
    <lineage>
        <taxon>Eukaryota</taxon>
        <taxon>Fungi</taxon>
        <taxon>Dikarya</taxon>
        <taxon>Ascomycota</taxon>
        <taxon>Pezizomycotina</taxon>
        <taxon>Dothideomycetes</taxon>
        <taxon>Pleosporomycetidae</taxon>
        <taxon>Pleosporales</taxon>
        <taxon>Pleosporineae</taxon>
        <taxon>Pleosporaceae</taxon>
        <taxon>Stemphylium</taxon>
    </lineage>
</organism>
<dbReference type="InterPro" id="IPR014347">
    <property type="entry name" value="Tautomerase/MIF_sf"/>
</dbReference>
<keyword evidence="2" id="KW-0326">Glycosidase</keyword>
<dbReference type="Gene3D" id="3.30.429.10">
    <property type="entry name" value="Macrophage Migration Inhibitory Factor"/>
    <property type="match status" value="1"/>
</dbReference>
<name>A0A364MWM5_STELY</name>
<reference evidence="3" key="1">
    <citation type="submission" date="2018-05" db="EMBL/GenBank/DDBJ databases">
        <title>Draft genome sequence of Stemphylium lycopersici strain CIDEFI 213.</title>
        <authorList>
            <person name="Medina R."/>
            <person name="Franco M.E.E."/>
            <person name="Lucentini C.G."/>
            <person name="Saparrat M.C.N."/>
            <person name="Balatti P.A."/>
        </authorList>
    </citation>
    <scope>NUCLEOTIDE SEQUENCE [LARGE SCALE GENOMIC DNA]</scope>
    <source>
        <strain evidence="3">CIDEFI 213</strain>
    </source>
</reference>
<dbReference type="InterPro" id="IPR028116">
    <property type="entry name" value="Cis-CaaD-like"/>
</dbReference>
<accession>A0A364MWM5</accession>
<comment type="caution">
    <text evidence="2">The sequence shown here is derived from an EMBL/GenBank/DDBJ whole genome shotgun (WGS) entry which is preliminary data.</text>
</comment>
<dbReference type="EMBL" id="QGDH01000128">
    <property type="protein sequence ID" value="RAR05705.1"/>
    <property type="molecule type" value="Genomic_DNA"/>
</dbReference>
<dbReference type="GO" id="GO:0004571">
    <property type="term" value="F:mannosyl-oligosaccharide 1,2-alpha-mannosidase activity"/>
    <property type="evidence" value="ECO:0007669"/>
    <property type="project" value="UniProtKB-EC"/>
</dbReference>
<keyword evidence="3" id="KW-1185">Reference proteome</keyword>
<dbReference type="EC" id="3.2.1.24" evidence="2"/>
<evidence type="ECO:0000313" key="2">
    <source>
        <dbReference type="EMBL" id="RAR05705.1"/>
    </source>
</evidence>
<keyword evidence="2" id="KW-0378">Hydrolase</keyword>
<evidence type="ECO:0000259" key="1">
    <source>
        <dbReference type="Pfam" id="PF14832"/>
    </source>
</evidence>
<dbReference type="AlphaFoldDB" id="A0A364MWM5"/>
<gene>
    <name evidence="2" type="ORF">DDE83_007273</name>
</gene>
<sequence length="171" mass="19191">MPLWIVYHPATAFTDKATKKAFSDKITKIYTDGGLPAFYVIVIFQVVDQDSCFVGGVSRPSPHVEANNPGPDSSQPFIRITIQHLARTMPTVALREIFLKRADAAMKPFIADMGYDWEYNVEETDRNLWKIQGLVPPMPGTEAEKEWVRLNRPVPFEKAKGGLAEVTPSKL</sequence>
<evidence type="ECO:0000313" key="3">
    <source>
        <dbReference type="Proteomes" id="UP000249619"/>
    </source>
</evidence>
<feature type="domain" description="Tautomerase cis-CaaD-like" evidence="1">
    <location>
        <begin position="1"/>
        <end position="152"/>
    </location>
</feature>
<proteinExistence type="predicted"/>
<dbReference type="EC" id="3.2.1.113" evidence="2"/>
<dbReference type="Pfam" id="PF14832">
    <property type="entry name" value="Tautomerase_3"/>
    <property type="match status" value="1"/>
</dbReference>